<dbReference type="PANTHER" id="PTHR43283:SF11">
    <property type="entry name" value="BETA-LACTAMASE-RELATED DOMAIN-CONTAINING PROTEIN"/>
    <property type="match status" value="1"/>
</dbReference>
<reference evidence="3 4" key="1">
    <citation type="submission" date="2016-10" db="EMBL/GenBank/DDBJ databases">
        <authorList>
            <person name="de Groot N.N."/>
        </authorList>
    </citation>
    <scope>NUCLEOTIDE SEQUENCE [LARGE SCALE GENOMIC DNA]</scope>
    <source>
        <strain evidence="3 4">CGMCC 1.3442</strain>
    </source>
</reference>
<proteinExistence type="predicted"/>
<dbReference type="STRING" id="237069.SAMN05216498_2508"/>
<name>A0A1H0C4M0_9BACI</name>
<dbReference type="InterPro" id="IPR001466">
    <property type="entry name" value="Beta-lactam-related"/>
</dbReference>
<dbReference type="AlphaFoldDB" id="A0A1H0C4M0"/>
<feature type="domain" description="Beta-lactamase-related" evidence="2">
    <location>
        <begin position="13"/>
        <end position="333"/>
    </location>
</feature>
<evidence type="ECO:0000313" key="3">
    <source>
        <dbReference type="EMBL" id="SDN52824.1"/>
    </source>
</evidence>
<evidence type="ECO:0000313" key="4">
    <source>
        <dbReference type="Proteomes" id="UP000199334"/>
    </source>
</evidence>
<dbReference type="Proteomes" id="UP000199334">
    <property type="component" value="Unassembled WGS sequence"/>
</dbReference>
<dbReference type="OrthoDB" id="9770183at2"/>
<sequence length="355" mass="40025">MTHLNDQLNTILLDYMKQNYFTGAVCLVKRGDETLYEASFGYTNRDKTQKVNPNTMFDLASLTKLFTSTLILKLITNDKLSLDTQLYDCLPATKHHPILSSITIFELLTHTSGLRAWYPFYSHSKTNLFEILCNIDLKHHKEEDVVYSDLNYILLGKVIEYQYSQPLDQVVSTVLSKYINSNSLTYGTVDPVRVAATEFGNQIEMNMCEERGIPFDQWRTTNQPIMGEVNDGNTFYFFNGVSGHAGLFGTAEDVSKLGAIYLKGGNGGASFIDDRLLKEAYQSQKGNRGLGWHSGAPFPRGVGHTGFTGTALWIVPEDQLNVTLLTNRLNVDQPKDIQPLRMEIFETIIRGIKHV</sequence>
<protein>
    <submittedName>
        <fullName evidence="3">CubicO group peptidase, beta-lactamase class C family</fullName>
    </submittedName>
</protein>
<dbReference type="Pfam" id="PF00144">
    <property type="entry name" value="Beta-lactamase"/>
    <property type="match status" value="1"/>
</dbReference>
<evidence type="ECO:0000259" key="2">
    <source>
        <dbReference type="Pfam" id="PF00144"/>
    </source>
</evidence>
<dbReference type="InterPro" id="IPR050789">
    <property type="entry name" value="Diverse_Enzym_Activities"/>
</dbReference>
<keyword evidence="1" id="KW-0378">Hydrolase</keyword>
<dbReference type="GO" id="GO:0016787">
    <property type="term" value="F:hydrolase activity"/>
    <property type="evidence" value="ECO:0007669"/>
    <property type="project" value="UniProtKB-KW"/>
</dbReference>
<dbReference type="SUPFAM" id="SSF56601">
    <property type="entry name" value="beta-lactamase/transpeptidase-like"/>
    <property type="match status" value="1"/>
</dbReference>
<organism evidence="3 4">
    <name type="scientific">Tenuibacillus multivorans</name>
    <dbReference type="NCBI Taxonomy" id="237069"/>
    <lineage>
        <taxon>Bacteria</taxon>
        <taxon>Bacillati</taxon>
        <taxon>Bacillota</taxon>
        <taxon>Bacilli</taxon>
        <taxon>Bacillales</taxon>
        <taxon>Bacillaceae</taxon>
        <taxon>Tenuibacillus</taxon>
    </lineage>
</organism>
<dbReference type="RefSeq" id="WP_093856921.1">
    <property type="nucleotide sequence ID" value="NZ_BJVZ01000015.1"/>
</dbReference>
<dbReference type="PANTHER" id="PTHR43283">
    <property type="entry name" value="BETA-LACTAMASE-RELATED"/>
    <property type="match status" value="1"/>
</dbReference>
<keyword evidence="4" id="KW-1185">Reference proteome</keyword>
<dbReference type="EMBL" id="FNIG01000005">
    <property type="protein sequence ID" value="SDN52824.1"/>
    <property type="molecule type" value="Genomic_DNA"/>
</dbReference>
<gene>
    <name evidence="3" type="ORF">SAMN05216498_2508</name>
</gene>
<evidence type="ECO:0000256" key="1">
    <source>
        <dbReference type="ARBA" id="ARBA00022801"/>
    </source>
</evidence>
<accession>A0A1H0C4M0</accession>
<dbReference type="Gene3D" id="3.40.710.10">
    <property type="entry name" value="DD-peptidase/beta-lactamase superfamily"/>
    <property type="match status" value="1"/>
</dbReference>
<dbReference type="InterPro" id="IPR012338">
    <property type="entry name" value="Beta-lactam/transpept-like"/>
</dbReference>